<keyword evidence="4" id="KW-0472">Membrane</keyword>
<proteinExistence type="predicted"/>
<dbReference type="SUPFAM" id="SSF90193">
    <property type="entry name" value="Notch domain"/>
    <property type="match status" value="1"/>
</dbReference>
<evidence type="ECO:0000256" key="6">
    <source>
        <dbReference type="ARBA" id="ARBA00023180"/>
    </source>
</evidence>
<keyword evidence="2" id="KW-0677">Repeat</keyword>
<dbReference type="EMBL" id="CAJOBI010365959">
    <property type="protein sequence ID" value="CAF5228164.1"/>
    <property type="molecule type" value="Genomic_DNA"/>
</dbReference>
<dbReference type="AlphaFoldDB" id="A0A8S3KK64"/>
<keyword evidence="1" id="KW-0812">Transmembrane</keyword>
<reference evidence="9" key="1">
    <citation type="submission" date="2021-02" db="EMBL/GenBank/DDBJ databases">
        <authorList>
            <person name="Nowell W R."/>
        </authorList>
    </citation>
    <scope>NUCLEOTIDE SEQUENCE</scope>
</reference>
<keyword evidence="6" id="KW-0325">Glycoprotein</keyword>
<evidence type="ECO:0000256" key="2">
    <source>
        <dbReference type="ARBA" id="ARBA00022737"/>
    </source>
</evidence>
<comment type="caution">
    <text evidence="9">The sequence shown here is derived from an EMBL/GenBank/DDBJ whole genome shotgun (WGS) entry which is preliminary data.</text>
</comment>
<evidence type="ECO:0000259" key="8">
    <source>
        <dbReference type="Pfam" id="PF00066"/>
    </source>
</evidence>
<evidence type="ECO:0000313" key="9">
    <source>
        <dbReference type="EMBL" id="CAF5228164.1"/>
    </source>
</evidence>
<evidence type="ECO:0000256" key="3">
    <source>
        <dbReference type="ARBA" id="ARBA00022989"/>
    </source>
</evidence>
<keyword evidence="3" id="KW-1133">Transmembrane helix</keyword>
<dbReference type="InterPro" id="IPR000800">
    <property type="entry name" value="Notch_dom"/>
</dbReference>
<dbReference type="Pfam" id="PF00066">
    <property type="entry name" value="Notch"/>
    <property type="match status" value="1"/>
</dbReference>
<evidence type="ECO:0000256" key="7">
    <source>
        <dbReference type="ARBA" id="ARBA00046288"/>
    </source>
</evidence>
<dbReference type="Proteomes" id="UP000676336">
    <property type="component" value="Unassembled WGS sequence"/>
</dbReference>
<dbReference type="GO" id="GO:0012505">
    <property type="term" value="C:endomembrane system"/>
    <property type="evidence" value="ECO:0007669"/>
    <property type="project" value="UniProtKB-SubCell"/>
</dbReference>
<dbReference type="InterPro" id="IPR035993">
    <property type="entry name" value="Notch-like_dom_sf"/>
</dbReference>
<gene>
    <name evidence="9" type="ORF">SMN809_LOCUS85622</name>
</gene>
<feature type="domain" description="LNR" evidence="8">
    <location>
        <begin position="20"/>
        <end position="47"/>
    </location>
</feature>
<keyword evidence="5" id="KW-1015">Disulfide bond</keyword>
<evidence type="ECO:0000256" key="4">
    <source>
        <dbReference type="ARBA" id="ARBA00023136"/>
    </source>
</evidence>
<evidence type="ECO:0000256" key="1">
    <source>
        <dbReference type="ARBA" id="ARBA00022692"/>
    </source>
</evidence>
<dbReference type="Gene3D" id="4.10.470.20">
    <property type="match status" value="1"/>
</dbReference>
<accession>A0A8S3KK64</accession>
<comment type="subcellular location">
    <subcellularLocation>
        <location evidence="7">Endomembrane system</location>
        <topology evidence="7">Single-pass type I membrane protein</topology>
    </subcellularLocation>
</comment>
<sequence length="94" mass="10647">MDLIVIDNYQHASTLNNSISYCQSVVLNGICNHECNKIGCDYDRDDCVPTYNDGLLGTIVLQLEITKETFDKRKESFLQRFSSILNSPVKISLN</sequence>
<feature type="non-terminal residue" evidence="9">
    <location>
        <position position="1"/>
    </location>
</feature>
<name>A0A8S3KK64_9BILA</name>
<evidence type="ECO:0000313" key="10">
    <source>
        <dbReference type="Proteomes" id="UP000676336"/>
    </source>
</evidence>
<evidence type="ECO:0000256" key="5">
    <source>
        <dbReference type="ARBA" id="ARBA00023157"/>
    </source>
</evidence>
<protein>
    <recommendedName>
        <fullName evidence="8">LNR domain-containing protein</fullName>
    </recommendedName>
</protein>
<organism evidence="9 10">
    <name type="scientific">Rotaria magnacalcarata</name>
    <dbReference type="NCBI Taxonomy" id="392030"/>
    <lineage>
        <taxon>Eukaryota</taxon>
        <taxon>Metazoa</taxon>
        <taxon>Spiralia</taxon>
        <taxon>Gnathifera</taxon>
        <taxon>Rotifera</taxon>
        <taxon>Eurotatoria</taxon>
        <taxon>Bdelloidea</taxon>
        <taxon>Philodinida</taxon>
        <taxon>Philodinidae</taxon>
        <taxon>Rotaria</taxon>
    </lineage>
</organism>